<proteinExistence type="predicted"/>
<accession>A0A0J6S8W1</accession>
<dbReference type="InterPro" id="IPR009003">
    <property type="entry name" value="Peptidase_S1_PA"/>
</dbReference>
<dbReference type="Proteomes" id="UP000035929">
    <property type="component" value="Unassembled WGS sequence"/>
</dbReference>
<gene>
    <name evidence="1" type="ORF">VP06_23490</name>
</gene>
<sequence>MRAELDYAEQITKRPVDRDAAERLIKQADSALARVENDGDAAILSPGQVSGFEAVIKTDGSRPVLFVIDGFIDLNQPSVGDFGPRLSVQKEGIQAVCAAVGRVDDPSARPLGYQGTGFMVGQDVVMTNRHVLHAVSRKRDGLVVRDERGVPVLKDGIAVDFHQEVGPARTDRRFPVARVLFEGAAGALRYRNADGLNFDTLDMALLQLGPVPGQRMPEPLGSTPRAGVPLAALSSQGQSVHLVGFPGNAQSTTPDLFSKLFAGVKGFKRLAPGEIMEGPGGLPAGSDPRRWILTHDCSTLGGNSGSAVVNLDSDGRTTLGLHFAGYHERRNWAHSFLTIGPQVDEILAGRARSPG</sequence>
<evidence type="ECO:0008006" key="3">
    <source>
        <dbReference type="Google" id="ProtNLM"/>
    </source>
</evidence>
<evidence type="ECO:0000313" key="1">
    <source>
        <dbReference type="EMBL" id="KMO29828.1"/>
    </source>
</evidence>
<protein>
    <recommendedName>
        <fullName evidence="3">Serine protease</fullName>
    </recommendedName>
</protein>
<dbReference type="Gene3D" id="2.40.10.10">
    <property type="entry name" value="Trypsin-like serine proteases"/>
    <property type="match status" value="2"/>
</dbReference>
<dbReference type="Pfam" id="PF13365">
    <property type="entry name" value="Trypsin_2"/>
    <property type="match status" value="1"/>
</dbReference>
<dbReference type="PATRIC" id="fig|270351.6.peg.2599"/>
<dbReference type="AlphaFoldDB" id="A0A0J6S8W1"/>
<comment type="caution">
    <text evidence="1">The sequence shown here is derived from an EMBL/GenBank/DDBJ whole genome shotgun (WGS) entry which is preliminary data.</text>
</comment>
<name>A0A0J6S8W1_9HYPH</name>
<dbReference type="SUPFAM" id="SSF50494">
    <property type="entry name" value="Trypsin-like serine proteases"/>
    <property type="match status" value="1"/>
</dbReference>
<reference evidence="1 2" key="1">
    <citation type="submission" date="2015-03" db="EMBL/GenBank/DDBJ databases">
        <title>Genome sequencing of Methylobacterium aquaticum DSM16371 type strain.</title>
        <authorList>
            <person name="Chaudhry V."/>
            <person name="Patil P.B."/>
        </authorList>
    </citation>
    <scope>NUCLEOTIDE SEQUENCE [LARGE SCALE GENOMIC DNA]</scope>
    <source>
        <strain evidence="1 2">DSM 16371</strain>
    </source>
</reference>
<dbReference type="RefSeq" id="WP_048466205.1">
    <property type="nucleotide sequence ID" value="NZ_JBNTQU010000002.1"/>
</dbReference>
<dbReference type="EMBL" id="LABX01000193">
    <property type="protein sequence ID" value="KMO29828.1"/>
    <property type="molecule type" value="Genomic_DNA"/>
</dbReference>
<dbReference type="InterPro" id="IPR043504">
    <property type="entry name" value="Peptidase_S1_PA_chymotrypsin"/>
</dbReference>
<organism evidence="1 2">
    <name type="scientific">Methylobacterium aquaticum</name>
    <dbReference type="NCBI Taxonomy" id="270351"/>
    <lineage>
        <taxon>Bacteria</taxon>
        <taxon>Pseudomonadati</taxon>
        <taxon>Pseudomonadota</taxon>
        <taxon>Alphaproteobacteria</taxon>
        <taxon>Hyphomicrobiales</taxon>
        <taxon>Methylobacteriaceae</taxon>
        <taxon>Methylobacterium</taxon>
    </lineage>
</organism>
<evidence type="ECO:0000313" key="2">
    <source>
        <dbReference type="Proteomes" id="UP000035929"/>
    </source>
</evidence>